<dbReference type="InterPro" id="IPR051907">
    <property type="entry name" value="DoxX-like_oxidoreductase"/>
</dbReference>
<evidence type="ECO:0000313" key="9">
    <source>
        <dbReference type="Proteomes" id="UP001549749"/>
    </source>
</evidence>
<sequence>MASIIDQNWFRKPGTSNTVAIVLLVLRIVAGAAFVFHGWQKIQQPASWVPPGGPVEIPGVFQFLAAVAEFLGGIAWVLGIVTPAASLGIACTMMVALYFHLIVFGDAFVNLAGGSSFELPMVYLSIALVLLVLGPGKFSMDYLIFGERDKTI</sequence>
<feature type="transmembrane region" description="Helical" evidence="7">
    <location>
        <begin position="59"/>
        <end position="80"/>
    </location>
</feature>
<name>A0ABV2T4X8_9BACT</name>
<keyword evidence="4 7" id="KW-0812">Transmembrane</keyword>
<dbReference type="EMBL" id="JBEXAC010000001">
    <property type="protein sequence ID" value="MET6998076.1"/>
    <property type="molecule type" value="Genomic_DNA"/>
</dbReference>
<dbReference type="PANTHER" id="PTHR33452">
    <property type="entry name" value="OXIDOREDUCTASE CATD-RELATED"/>
    <property type="match status" value="1"/>
</dbReference>
<keyword evidence="3" id="KW-1003">Cell membrane</keyword>
<evidence type="ECO:0000256" key="2">
    <source>
        <dbReference type="ARBA" id="ARBA00006679"/>
    </source>
</evidence>
<keyword evidence="5 7" id="KW-1133">Transmembrane helix</keyword>
<comment type="subcellular location">
    <subcellularLocation>
        <location evidence="1">Cell membrane</location>
        <topology evidence="1">Multi-pass membrane protein</topology>
    </subcellularLocation>
</comment>
<dbReference type="PANTHER" id="PTHR33452:SF1">
    <property type="entry name" value="INNER MEMBRANE PROTEIN YPHA-RELATED"/>
    <property type="match status" value="1"/>
</dbReference>
<organism evidence="8 9">
    <name type="scientific">Chitinophaga defluvii</name>
    <dbReference type="NCBI Taxonomy" id="3163343"/>
    <lineage>
        <taxon>Bacteria</taxon>
        <taxon>Pseudomonadati</taxon>
        <taxon>Bacteroidota</taxon>
        <taxon>Chitinophagia</taxon>
        <taxon>Chitinophagales</taxon>
        <taxon>Chitinophagaceae</taxon>
        <taxon>Chitinophaga</taxon>
    </lineage>
</organism>
<feature type="transmembrane region" description="Helical" evidence="7">
    <location>
        <begin position="20"/>
        <end position="39"/>
    </location>
</feature>
<evidence type="ECO:0000256" key="5">
    <source>
        <dbReference type="ARBA" id="ARBA00022989"/>
    </source>
</evidence>
<evidence type="ECO:0000256" key="3">
    <source>
        <dbReference type="ARBA" id="ARBA00022475"/>
    </source>
</evidence>
<evidence type="ECO:0000313" key="8">
    <source>
        <dbReference type="EMBL" id="MET6998076.1"/>
    </source>
</evidence>
<keyword evidence="6 7" id="KW-0472">Membrane</keyword>
<evidence type="ECO:0000256" key="1">
    <source>
        <dbReference type="ARBA" id="ARBA00004651"/>
    </source>
</evidence>
<evidence type="ECO:0000256" key="6">
    <source>
        <dbReference type="ARBA" id="ARBA00023136"/>
    </source>
</evidence>
<dbReference type="RefSeq" id="WP_354660711.1">
    <property type="nucleotide sequence ID" value="NZ_JBEXAC010000001.1"/>
</dbReference>
<comment type="caution">
    <text evidence="8">The sequence shown here is derived from an EMBL/GenBank/DDBJ whole genome shotgun (WGS) entry which is preliminary data.</text>
</comment>
<evidence type="ECO:0000256" key="7">
    <source>
        <dbReference type="SAM" id="Phobius"/>
    </source>
</evidence>
<feature type="transmembrane region" description="Helical" evidence="7">
    <location>
        <begin position="87"/>
        <end position="109"/>
    </location>
</feature>
<gene>
    <name evidence="8" type="ORF">ABR189_11875</name>
</gene>
<feature type="transmembrane region" description="Helical" evidence="7">
    <location>
        <begin position="121"/>
        <end position="145"/>
    </location>
</feature>
<protein>
    <submittedName>
        <fullName evidence="8">DoxX family protein</fullName>
    </submittedName>
</protein>
<dbReference type="Pfam" id="PF07681">
    <property type="entry name" value="DoxX"/>
    <property type="match status" value="1"/>
</dbReference>
<accession>A0ABV2T4X8</accession>
<reference evidence="8 9" key="1">
    <citation type="submission" date="2024-06" db="EMBL/GenBank/DDBJ databases">
        <title>Chitinophaga defluvii sp. nov., isolated from municipal sewage.</title>
        <authorList>
            <person name="Zhang L."/>
        </authorList>
    </citation>
    <scope>NUCLEOTIDE SEQUENCE [LARGE SCALE GENOMIC DNA]</scope>
    <source>
        <strain evidence="8 9">H8</strain>
    </source>
</reference>
<keyword evidence="9" id="KW-1185">Reference proteome</keyword>
<evidence type="ECO:0000256" key="4">
    <source>
        <dbReference type="ARBA" id="ARBA00022692"/>
    </source>
</evidence>
<dbReference type="Proteomes" id="UP001549749">
    <property type="component" value="Unassembled WGS sequence"/>
</dbReference>
<comment type="similarity">
    <text evidence="2">Belongs to the DoxX family.</text>
</comment>
<proteinExistence type="inferred from homology"/>
<dbReference type="InterPro" id="IPR032808">
    <property type="entry name" value="DoxX"/>
</dbReference>